<dbReference type="EMBL" id="CACVAQ010000326">
    <property type="protein sequence ID" value="CAA6823244.1"/>
    <property type="molecule type" value="Genomic_DNA"/>
</dbReference>
<reference evidence="8" key="1">
    <citation type="submission" date="2020-01" db="EMBL/GenBank/DDBJ databases">
        <authorList>
            <person name="Meier V. D."/>
            <person name="Meier V D."/>
        </authorList>
    </citation>
    <scope>NUCLEOTIDE SEQUENCE</scope>
    <source>
        <strain evidence="8">HLG_WM_MAG_10</strain>
    </source>
</reference>
<dbReference type="InterPro" id="IPR011990">
    <property type="entry name" value="TPR-like_helical_dom_sf"/>
</dbReference>
<evidence type="ECO:0000256" key="4">
    <source>
        <dbReference type="ARBA" id="ARBA00022801"/>
    </source>
</evidence>
<dbReference type="AlphaFoldDB" id="A0A6S6TV03"/>
<sequence length="582" mass="64949">MQHLSQTATNKETIAFSKWLKIGLCFALPSVFLSAGNMSPHNYKPLDSDLSEYQKLKAEKSEEIFKKICKTVKDTRKAPTFNFIYNYQGKPYYNAYYSPSNNTINFGEGIYDLAAGIGSDSLDIVATVMAHEIAHFYKDHGWAHAFGKANPGSDIENNVKESMYDSDDRARMEAEADYFGGIFGYMSGYNTLGVGGEFFNHLYDALEIPDETFGYPSRKDRVSIYNNSKQMLEELIPVFNTANLLNLVRRYEKASMCYDHVIVTFPSREMYNNAGVAIAQEAMSMYSPEELKFVYPFGIDLDTRLSNAGTKGAGESKEDKRLRLAKDALDLFNDAISIDNEYAPAYVNASLAHSLLGEYEMALGLANKAIKFAEINSDKLLIGNGHIARGIAFALSDKKTEAKKEFKTAETGNALLASANLEAVTNNVFASLFKKKVSEEIEGEEEMIADVGMEAFEVLFDDQADYKVTEIKQQNEKRPETVVVTIEEEDFDATLVATYSGPYSLNEELEGFLMTKANYDGETARGIQMGSSLAEIQKAYGKPTRMLGGSQANFLFYESTGLIFLLDAENKVTRWIIYGKVK</sequence>
<evidence type="ECO:0000256" key="2">
    <source>
        <dbReference type="ARBA" id="ARBA00022670"/>
    </source>
</evidence>
<keyword evidence="6" id="KW-0482">Metalloprotease</keyword>
<comment type="cofactor">
    <cofactor evidence="1">
        <name>Zn(2+)</name>
        <dbReference type="ChEBI" id="CHEBI:29105"/>
    </cofactor>
</comment>
<dbReference type="GO" id="GO:0046872">
    <property type="term" value="F:metal ion binding"/>
    <property type="evidence" value="ECO:0007669"/>
    <property type="project" value="UniProtKB-KW"/>
</dbReference>
<dbReference type="Pfam" id="PF01435">
    <property type="entry name" value="Peptidase_M48"/>
    <property type="match status" value="1"/>
</dbReference>
<evidence type="ECO:0000259" key="7">
    <source>
        <dbReference type="Pfam" id="PF01435"/>
    </source>
</evidence>
<evidence type="ECO:0000256" key="1">
    <source>
        <dbReference type="ARBA" id="ARBA00001947"/>
    </source>
</evidence>
<evidence type="ECO:0000256" key="3">
    <source>
        <dbReference type="ARBA" id="ARBA00022723"/>
    </source>
</evidence>
<dbReference type="Gene3D" id="1.25.40.10">
    <property type="entry name" value="Tetratricopeptide repeat domain"/>
    <property type="match status" value="1"/>
</dbReference>
<accession>A0A6S6TV03</accession>
<evidence type="ECO:0000256" key="5">
    <source>
        <dbReference type="ARBA" id="ARBA00022833"/>
    </source>
</evidence>
<dbReference type="InterPro" id="IPR001915">
    <property type="entry name" value="Peptidase_M48"/>
</dbReference>
<keyword evidence="4" id="KW-0378">Hydrolase</keyword>
<dbReference type="SUPFAM" id="SSF48452">
    <property type="entry name" value="TPR-like"/>
    <property type="match status" value="1"/>
</dbReference>
<dbReference type="GO" id="GO:0004222">
    <property type="term" value="F:metalloendopeptidase activity"/>
    <property type="evidence" value="ECO:0007669"/>
    <property type="project" value="InterPro"/>
</dbReference>
<evidence type="ECO:0000256" key="6">
    <source>
        <dbReference type="ARBA" id="ARBA00023049"/>
    </source>
</evidence>
<protein>
    <recommendedName>
        <fullName evidence="7">Peptidase M48 domain-containing protein</fullName>
    </recommendedName>
</protein>
<keyword evidence="5" id="KW-0862">Zinc</keyword>
<proteinExistence type="predicted"/>
<organism evidence="8">
    <name type="scientific">uncultured Aureispira sp</name>
    <dbReference type="NCBI Taxonomy" id="1331704"/>
    <lineage>
        <taxon>Bacteria</taxon>
        <taxon>Pseudomonadati</taxon>
        <taxon>Bacteroidota</taxon>
        <taxon>Saprospiria</taxon>
        <taxon>Saprospirales</taxon>
        <taxon>Saprospiraceae</taxon>
        <taxon>Aureispira</taxon>
        <taxon>environmental samples</taxon>
    </lineage>
</organism>
<evidence type="ECO:0000313" key="8">
    <source>
        <dbReference type="EMBL" id="CAA6823244.1"/>
    </source>
</evidence>
<feature type="domain" description="Peptidase M48" evidence="7">
    <location>
        <begin position="78"/>
        <end position="142"/>
    </location>
</feature>
<keyword evidence="3" id="KW-0479">Metal-binding</keyword>
<dbReference type="GO" id="GO:0006508">
    <property type="term" value="P:proteolysis"/>
    <property type="evidence" value="ECO:0007669"/>
    <property type="project" value="UniProtKB-KW"/>
</dbReference>
<gene>
    <name evidence="8" type="ORF">HELGO_WM19065</name>
</gene>
<name>A0A6S6TV03_9BACT</name>
<keyword evidence="2" id="KW-0645">Protease</keyword>
<dbReference type="SUPFAM" id="SSF55486">
    <property type="entry name" value="Metalloproteases ('zincins'), catalytic domain"/>
    <property type="match status" value="1"/>
</dbReference>